<keyword evidence="3" id="KW-1185">Reference proteome</keyword>
<dbReference type="Proteomes" id="UP000529417">
    <property type="component" value="Unassembled WGS sequence"/>
</dbReference>
<comment type="caution">
    <text evidence="2">The sequence shown here is derived from an EMBL/GenBank/DDBJ whole genome shotgun (WGS) entry which is preliminary data.</text>
</comment>
<name>A0A7Z0KYP0_9RHOB</name>
<evidence type="ECO:0000313" key="2">
    <source>
        <dbReference type="EMBL" id="NYS25400.1"/>
    </source>
</evidence>
<protein>
    <submittedName>
        <fullName evidence="2">Uncharacterized protein</fullName>
    </submittedName>
</protein>
<reference evidence="2 3" key="1">
    <citation type="journal article" date="2000" name="Arch. Microbiol.">
        <title>Rhodobaca bogoriensis gen. nov. and sp. nov., an alkaliphilic purple nonsulfur bacterium from African Rift Valley soda lakes.</title>
        <authorList>
            <person name="Milford A.D."/>
            <person name="Achenbach L.A."/>
            <person name="Jung D.O."/>
            <person name="Madigan M.T."/>
        </authorList>
    </citation>
    <scope>NUCLEOTIDE SEQUENCE [LARGE SCALE GENOMIC DNA]</scope>
    <source>
        <strain evidence="2 3">2376</strain>
    </source>
</reference>
<keyword evidence="1" id="KW-1133">Transmembrane helix</keyword>
<dbReference type="AlphaFoldDB" id="A0A7Z0KYP0"/>
<feature type="transmembrane region" description="Helical" evidence="1">
    <location>
        <begin position="50"/>
        <end position="67"/>
    </location>
</feature>
<organism evidence="2 3">
    <name type="scientific">Rhabdonatronobacter sediminivivens</name>
    <dbReference type="NCBI Taxonomy" id="2743469"/>
    <lineage>
        <taxon>Bacteria</taxon>
        <taxon>Pseudomonadati</taxon>
        <taxon>Pseudomonadota</taxon>
        <taxon>Alphaproteobacteria</taxon>
        <taxon>Rhodobacterales</taxon>
        <taxon>Paracoccaceae</taxon>
        <taxon>Rhabdonatronobacter</taxon>
    </lineage>
</organism>
<accession>A0A7Z0KYP0</accession>
<evidence type="ECO:0000313" key="3">
    <source>
        <dbReference type="Proteomes" id="UP000529417"/>
    </source>
</evidence>
<gene>
    <name evidence="2" type="ORF">HUK65_10385</name>
</gene>
<keyword evidence="1" id="KW-0812">Transmembrane</keyword>
<evidence type="ECO:0000256" key="1">
    <source>
        <dbReference type="SAM" id="Phobius"/>
    </source>
</evidence>
<dbReference type="RefSeq" id="WP_179906105.1">
    <property type="nucleotide sequence ID" value="NZ_JACBXS010000019.1"/>
</dbReference>
<dbReference type="EMBL" id="JACBXS010000019">
    <property type="protein sequence ID" value="NYS25400.1"/>
    <property type="molecule type" value="Genomic_DNA"/>
</dbReference>
<sequence length="225" mass="25411">MFIISPDTLRGRAAFEFRQVPRRFLGRVTVWPRAEGDWRLRARLIFEMEFLRYLVALAPFALAALIWRDSALVIAQAPLLMVLVIYGVEMRYLRLLPARRRALMGAAEQDRLGDLLAARAREVLTRIGAGRNLSQGRLHLVIEQSDLVRVPPLTLVSVQWDQGPCILDLDTRERALIRDRLFAPPLTEAAMHRLTLARNETVHALPLDLDAISAHARMAALTAPA</sequence>
<feature type="transmembrane region" description="Helical" evidence="1">
    <location>
        <begin position="73"/>
        <end position="93"/>
    </location>
</feature>
<proteinExistence type="predicted"/>
<keyword evidence="1" id="KW-0472">Membrane</keyword>